<evidence type="ECO:0000313" key="15">
    <source>
        <dbReference type="Proteomes" id="UP000242972"/>
    </source>
</evidence>
<dbReference type="NCBIfam" id="TIGR02666">
    <property type="entry name" value="moaA"/>
    <property type="match status" value="1"/>
</dbReference>
<reference evidence="14 15" key="1">
    <citation type="journal article" date="2014" name="BMC Genomics">
        <title>Comparison of environmental and isolate Sulfobacillus genomes reveals diverse carbon, sulfur, nitrogen, and hydrogen metabolisms.</title>
        <authorList>
            <person name="Justice N.B."/>
            <person name="Norman A."/>
            <person name="Brown C.T."/>
            <person name="Singh A."/>
            <person name="Thomas B.C."/>
            <person name="Banfield J.F."/>
        </authorList>
    </citation>
    <scope>NUCLEOTIDE SEQUENCE [LARGE SCALE GENOMIC DNA]</scope>
    <source>
        <strain evidence="14">AMDSBA4</strain>
    </source>
</reference>
<feature type="binding site" evidence="12">
    <location>
        <begin position="272"/>
        <end position="274"/>
    </location>
    <ligand>
        <name>GTP</name>
        <dbReference type="ChEBI" id="CHEBI:37565"/>
    </ligand>
</feature>
<feature type="binding site" evidence="12">
    <location>
        <position position="79"/>
    </location>
    <ligand>
        <name>S-adenosyl-L-methionine</name>
        <dbReference type="ChEBI" id="CHEBI:59789"/>
    </ligand>
</feature>
<evidence type="ECO:0000256" key="5">
    <source>
        <dbReference type="ARBA" id="ARBA00022741"/>
    </source>
</evidence>
<feature type="binding site" evidence="12">
    <location>
        <position position="169"/>
    </location>
    <ligand>
        <name>GTP</name>
        <dbReference type="ChEBI" id="CHEBI:37565"/>
    </ligand>
</feature>
<feature type="domain" description="Radical SAM core" evidence="13">
    <location>
        <begin position="12"/>
        <end position="233"/>
    </location>
</feature>
<dbReference type="SFLD" id="SFLDG01383">
    <property type="entry name" value="cyclic_pyranopterin_phosphate"/>
    <property type="match status" value="1"/>
</dbReference>
<dbReference type="EC" id="4.1.99.22" evidence="1 12"/>
<feature type="binding site" evidence="12">
    <location>
        <position position="21"/>
    </location>
    <ligand>
        <name>GTP</name>
        <dbReference type="ChEBI" id="CHEBI:37565"/>
    </ligand>
</feature>
<dbReference type="PANTHER" id="PTHR22960">
    <property type="entry name" value="MOLYBDOPTERIN COFACTOR SYNTHESIS PROTEIN A"/>
    <property type="match status" value="1"/>
</dbReference>
<dbReference type="SFLD" id="SFLDG01067">
    <property type="entry name" value="SPASM/twitch_domain_containing"/>
    <property type="match status" value="1"/>
</dbReference>
<dbReference type="PROSITE" id="PS01305">
    <property type="entry name" value="MOAA_NIFB_PQQE"/>
    <property type="match status" value="1"/>
</dbReference>
<dbReference type="EMBL" id="PXYW01000002">
    <property type="protein sequence ID" value="PSR35393.1"/>
    <property type="molecule type" value="Genomic_DNA"/>
</dbReference>
<feature type="binding site" evidence="12">
    <location>
        <position position="32"/>
    </location>
    <ligand>
        <name>[4Fe-4S] cluster</name>
        <dbReference type="ChEBI" id="CHEBI:49883"/>
        <label>1</label>
        <note>4Fe-4S-S-AdoMet</note>
    </ligand>
</feature>
<comment type="pathway">
    <text evidence="12">Cofactor biosynthesis; molybdopterin biosynthesis.</text>
</comment>
<evidence type="ECO:0000256" key="11">
    <source>
        <dbReference type="ARBA" id="ARBA00048697"/>
    </source>
</evidence>
<gene>
    <name evidence="12 14" type="primary">moaA</name>
    <name evidence="14" type="ORF">C7B46_01055</name>
</gene>
<dbReference type="InterPro" id="IPR000385">
    <property type="entry name" value="MoaA_NifB_PqqE_Fe-S-bd_CS"/>
</dbReference>
<dbReference type="SFLD" id="SFLDS00029">
    <property type="entry name" value="Radical_SAM"/>
    <property type="match status" value="1"/>
</dbReference>
<proteinExistence type="inferred from homology"/>
<dbReference type="SFLD" id="SFLDG01386">
    <property type="entry name" value="main_SPASM_domain-containing"/>
    <property type="match status" value="1"/>
</dbReference>
<dbReference type="Proteomes" id="UP000242972">
    <property type="component" value="Unassembled WGS sequence"/>
</dbReference>
<dbReference type="Pfam" id="PF06463">
    <property type="entry name" value="Mob_synth_C"/>
    <property type="match status" value="1"/>
</dbReference>
<evidence type="ECO:0000256" key="10">
    <source>
        <dbReference type="ARBA" id="ARBA00023239"/>
    </source>
</evidence>
<feature type="binding site" evidence="12">
    <location>
        <position position="28"/>
    </location>
    <ligand>
        <name>[4Fe-4S] cluster</name>
        <dbReference type="ChEBI" id="CHEBI:49883"/>
        <label>1</label>
        <note>4Fe-4S-S-AdoMet</note>
    </ligand>
</feature>
<feature type="binding site" evidence="12">
    <location>
        <position position="267"/>
    </location>
    <ligand>
        <name>[4Fe-4S] cluster</name>
        <dbReference type="ChEBI" id="CHEBI:49883"/>
        <label>2</label>
        <note>4Fe-4S-substrate</note>
    </ligand>
</feature>
<dbReference type="CDD" id="cd01335">
    <property type="entry name" value="Radical_SAM"/>
    <property type="match status" value="1"/>
</dbReference>
<protein>
    <recommendedName>
        <fullName evidence="1 12">GTP 3',8-cyclase</fullName>
        <ecNumber evidence="1 12">4.1.99.22</ecNumber>
    </recommendedName>
    <alternativeName>
        <fullName evidence="12">Molybdenum cofactor biosynthesis protein A</fullName>
    </alternativeName>
</protein>
<dbReference type="GO" id="GO:0051539">
    <property type="term" value="F:4 iron, 4 sulfur cluster binding"/>
    <property type="evidence" value="ECO:0007669"/>
    <property type="project" value="UniProtKB-UniRule"/>
</dbReference>
<keyword evidence="8 12" id="KW-0342">GTP-binding</keyword>
<comment type="caution">
    <text evidence="14">The sequence shown here is derived from an EMBL/GenBank/DDBJ whole genome shotgun (WGS) entry which is preliminary data.</text>
</comment>
<keyword evidence="3 12" id="KW-0949">S-adenosyl-L-methionine</keyword>
<comment type="similarity">
    <text evidence="12">Belongs to the radical SAM superfamily. MoaA family.</text>
</comment>
<evidence type="ECO:0000256" key="7">
    <source>
        <dbReference type="ARBA" id="ARBA00023014"/>
    </source>
</evidence>
<dbReference type="InterPro" id="IPR013483">
    <property type="entry name" value="MoaA"/>
</dbReference>
<dbReference type="GO" id="GO:0046872">
    <property type="term" value="F:metal ion binding"/>
    <property type="evidence" value="ECO:0007669"/>
    <property type="project" value="UniProtKB-KW"/>
</dbReference>
<dbReference type="InterPro" id="IPR013785">
    <property type="entry name" value="Aldolase_TIM"/>
</dbReference>
<dbReference type="Pfam" id="PF04055">
    <property type="entry name" value="Radical_SAM"/>
    <property type="match status" value="1"/>
</dbReference>
<dbReference type="PROSITE" id="PS51918">
    <property type="entry name" value="RADICAL_SAM"/>
    <property type="match status" value="1"/>
</dbReference>
<feature type="binding site" evidence="12">
    <location>
        <position position="270"/>
    </location>
    <ligand>
        <name>[4Fe-4S] cluster</name>
        <dbReference type="ChEBI" id="CHEBI:49883"/>
        <label>2</label>
        <note>4Fe-4S-substrate</note>
    </ligand>
</feature>
<sequence length="342" mass="38672">MDYRAMLPIIDTRRRHLEDLRISVTDRCNFRCVYCMPKAVFNSQFHFLPRAELLTFDEITRLTRIFVSLGVRKIRFTGGEPLVRRDLDVLIRQISEIPGVEDLAMTTNGSLLTKEKALALKSAGLRRVTVSLDALDDELFRRMNDVNFPVAKVLNAIESASSAQLDPVKVNMVVKKGLNDDAVIPMAAYFRDTGIILRYIEFMDVGTTNGWRLEDVVPGKEILSRINQQWPLEPVPPTRPGDVATRYRYRDGKGEIGIITSVTHPFCQNCTRARLSPEGLLYTCLFGQSGTDLRSLVRSQKSDQEIVSSIKAIWENRTDHYSEIRSSLTPGLPKIEMSHIGG</sequence>
<keyword evidence="2 12" id="KW-0004">4Fe-4S</keyword>
<evidence type="ECO:0000256" key="9">
    <source>
        <dbReference type="ARBA" id="ARBA00023150"/>
    </source>
</evidence>
<dbReference type="SMART" id="SM00729">
    <property type="entry name" value="Elp3"/>
    <property type="match status" value="1"/>
</dbReference>
<dbReference type="InterPro" id="IPR050105">
    <property type="entry name" value="MoCo_biosynth_MoaA/MoaC"/>
</dbReference>
<evidence type="ECO:0000256" key="1">
    <source>
        <dbReference type="ARBA" id="ARBA00012167"/>
    </source>
</evidence>
<keyword evidence="5 12" id="KW-0547">Nucleotide-binding</keyword>
<dbReference type="SUPFAM" id="SSF102114">
    <property type="entry name" value="Radical SAM enzymes"/>
    <property type="match status" value="1"/>
</dbReference>
<dbReference type="HAMAP" id="MF_01225_B">
    <property type="entry name" value="MoaA_B"/>
    <property type="match status" value="1"/>
</dbReference>
<evidence type="ECO:0000256" key="8">
    <source>
        <dbReference type="ARBA" id="ARBA00023134"/>
    </source>
</evidence>
<organism evidence="14 15">
    <name type="scientific">Sulfobacillus benefaciens</name>
    <dbReference type="NCBI Taxonomy" id="453960"/>
    <lineage>
        <taxon>Bacteria</taxon>
        <taxon>Bacillati</taxon>
        <taxon>Bacillota</taxon>
        <taxon>Clostridia</taxon>
        <taxon>Eubacteriales</taxon>
        <taxon>Clostridiales Family XVII. Incertae Sedis</taxon>
        <taxon>Sulfobacillus</taxon>
    </lineage>
</organism>
<evidence type="ECO:0000256" key="12">
    <source>
        <dbReference type="HAMAP-Rule" id="MF_01225"/>
    </source>
</evidence>
<dbReference type="CDD" id="cd21117">
    <property type="entry name" value="Twitch_MoaA"/>
    <property type="match status" value="1"/>
</dbReference>
<evidence type="ECO:0000256" key="2">
    <source>
        <dbReference type="ARBA" id="ARBA00022485"/>
    </source>
</evidence>
<comment type="catalytic activity">
    <reaction evidence="11 12">
        <text>GTP + AH2 + S-adenosyl-L-methionine = (8S)-3',8-cyclo-7,8-dihydroguanosine 5'-triphosphate + 5'-deoxyadenosine + L-methionine + A + H(+)</text>
        <dbReference type="Rhea" id="RHEA:49576"/>
        <dbReference type="ChEBI" id="CHEBI:13193"/>
        <dbReference type="ChEBI" id="CHEBI:15378"/>
        <dbReference type="ChEBI" id="CHEBI:17319"/>
        <dbReference type="ChEBI" id="CHEBI:17499"/>
        <dbReference type="ChEBI" id="CHEBI:37565"/>
        <dbReference type="ChEBI" id="CHEBI:57844"/>
        <dbReference type="ChEBI" id="CHEBI:59789"/>
        <dbReference type="ChEBI" id="CHEBI:131766"/>
        <dbReference type="EC" id="4.1.99.22"/>
    </reaction>
</comment>
<dbReference type="PANTHER" id="PTHR22960:SF0">
    <property type="entry name" value="MOLYBDENUM COFACTOR BIOSYNTHESIS PROTEIN 1"/>
    <property type="match status" value="1"/>
</dbReference>
<dbReference type="AlphaFoldDB" id="A0A2T2XLN0"/>
<comment type="function">
    <text evidence="12">Catalyzes the cyclization of GTP to (8S)-3',8-cyclo-7,8-dihydroguanosine 5'-triphosphate.</text>
</comment>
<dbReference type="InterPro" id="IPR058240">
    <property type="entry name" value="rSAM_sf"/>
</dbReference>
<dbReference type="UniPathway" id="UPA00344"/>
<dbReference type="GO" id="GO:0061799">
    <property type="term" value="F:cyclic pyranopterin monophosphate synthase activity"/>
    <property type="evidence" value="ECO:0007669"/>
    <property type="project" value="TreeGrafter"/>
</dbReference>
<dbReference type="InterPro" id="IPR010505">
    <property type="entry name" value="MoaA_twitch"/>
</dbReference>
<comment type="cofactor">
    <cofactor evidence="12">
        <name>[4Fe-4S] cluster</name>
        <dbReference type="ChEBI" id="CHEBI:49883"/>
    </cofactor>
    <text evidence="12">Binds 2 [4Fe-4S] clusters. Binds 1 [4Fe-4S] cluster coordinated with 3 cysteines and an exchangeable S-adenosyl-L-methionine and 1 [4Fe-4S] cluster coordinated with 3 cysteines and the GTP-derived substrate.</text>
</comment>
<feature type="binding site" evidence="12">
    <location>
        <position position="106"/>
    </location>
    <ligand>
        <name>GTP</name>
        <dbReference type="ChEBI" id="CHEBI:37565"/>
    </ligand>
</feature>
<comment type="subunit">
    <text evidence="12">Monomer and homodimer.</text>
</comment>
<name>A0A2T2XLN0_9FIRM</name>
<dbReference type="InterPro" id="IPR006638">
    <property type="entry name" value="Elp3/MiaA/NifB-like_rSAM"/>
</dbReference>
<dbReference type="Gene3D" id="3.20.20.70">
    <property type="entry name" value="Aldolase class I"/>
    <property type="match status" value="1"/>
</dbReference>
<evidence type="ECO:0000313" key="14">
    <source>
        <dbReference type="EMBL" id="PSR35393.1"/>
    </source>
</evidence>
<dbReference type="InterPro" id="IPR007197">
    <property type="entry name" value="rSAM"/>
</dbReference>
<keyword evidence="4 12" id="KW-0479">Metal-binding</keyword>
<dbReference type="GO" id="GO:0005525">
    <property type="term" value="F:GTP binding"/>
    <property type="evidence" value="ECO:0007669"/>
    <property type="project" value="UniProtKB-UniRule"/>
</dbReference>
<feature type="binding site" evidence="12">
    <location>
        <position position="131"/>
    </location>
    <ligand>
        <name>S-adenosyl-L-methionine</name>
        <dbReference type="ChEBI" id="CHEBI:59789"/>
    </ligand>
</feature>
<dbReference type="GO" id="GO:0061798">
    <property type="term" value="F:GTP 3',8'-cyclase activity"/>
    <property type="evidence" value="ECO:0007669"/>
    <property type="project" value="UniProtKB-UniRule"/>
</dbReference>
<feature type="binding site" evidence="12">
    <location>
        <position position="34"/>
    </location>
    <ligand>
        <name>S-adenosyl-L-methionine</name>
        <dbReference type="ChEBI" id="CHEBI:59789"/>
    </ligand>
</feature>
<accession>A0A2T2XLN0</accession>
<feature type="binding site" evidence="12">
    <location>
        <position position="75"/>
    </location>
    <ligand>
        <name>GTP</name>
        <dbReference type="ChEBI" id="CHEBI:37565"/>
    </ligand>
</feature>
<dbReference type="GO" id="GO:0006777">
    <property type="term" value="P:Mo-molybdopterin cofactor biosynthetic process"/>
    <property type="evidence" value="ECO:0007669"/>
    <property type="project" value="UniProtKB-UniRule"/>
</dbReference>
<feature type="binding site" evidence="12">
    <location>
        <position position="284"/>
    </location>
    <ligand>
        <name>[4Fe-4S] cluster</name>
        <dbReference type="ChEBI" id="CHEBI:49883"/>
        <label>2</label>
        <note>4Fe-4S-substrate</note>
    </ligand>
</feature>
<evidence type="ECO:0000256" key="6">
    <source>
        <dbReference type="ARBA" id="ARBA00023004"/>
    </source>
</evidence>
<evidence type="ECO:0000256" key="4">
    <source>
        <dbReference type="ARBA" id="ARBA00022723"/>
    </source>
</evidence>
<keyword evidence="9 12" id="KW-0501">Molybdenum cofactor biosynthesis</keyword>
<keyword evidence="10 12" id="KW-0456">Lyase</keyword>
<dbReference type="GO" id="GO:1904047">
    <property type="term" value="F:S-adenosyl-L-methionine binding"/>
    <property type="evidence" value="ECO:0007669"/>
    <property type="project" value="UniProtKB-UniRule"/>
</dbReference>
<dbReference type="InterPro" id="IPR040064">
    <property type="entry name" value="MoaA-like"/>
</dbReference>
<feature type="binding site" evidence="12">
    <location>
        <position position="203"/>
    </location>
    <ligand>
        <name>S-adenosyl-L-methionine</name>
        <dbReference type="ChEBI" id="CHEBI:59789"/>
    </ligand>
</feature>
<keyword evidence="6 12" id="KW-0408">Iron</keyword>
<keyword evidence="7 12" id="KW-0411">Iron-sulfur</keyword>
<feature type="binding site" evidence="12">
    <location>
        <position position="35"/>
    </location>
    <ligand>
        <name>[4Fe-4S] cluster</name>
        <dbReference type="ChEBI" id="CHEBI:49883"/>
        <label>1</label>
        <note>4Fe-4S-S-AdoMet</note>
    </ligand>
</feature>
<evidence type="ECO:0000259" key="13">
    <source>
        <dbReference type="PROSITE" id="PS51918"/>
    </source>
</evidence>
<evidence type="ECO:0000256" key="3">
    <source>
        <dbReference type="ARBA" id="ARBA00022691"/>
    </source>
</evidence>